<dbReference type="PANTHER" id="PTHR32251:SF15">
    <property type="entry name" value="3-OXO-5-ALPHA-STEROID 4-DEHYDROGENASE (DUF1295)"/>
    <property type="match status" value="1"/>
</dbReference>
<dbReference type="InterPro" id="IPR010721">
    <property type="entry name" value="UstE-like"/>
</dbReference>
<evidence type="ECO:0000313" key="2">
    <source>
        <dbReference type="EMBL" id="GIX72792.1"/>
    </source>
</evidence>
<feature type="transmembrane region" description="Helical" evidence="1">
    <location>
        <begin position="208"/>
        <end position="228"/>
    </location>
</feature>
<comment type="caution">
    <text evidence="2">The sequence shown here is derived from an EMBL/GenBank/DDBJ whole genome shotgun (WGS) entry which is preliminary data.</text>
</comment>
<name>A0AAV4MMN0_9ARAC</name>
<dbReference type="GO" id="GO:0016020">
    <property type="term" value="C:membrane"/>
    <property type="evidence" value="ECO:0007669"/>
    <property type="project" value="TreeGrafter"/>
</dbReference>
<feature type="transmembrane region" description="Helical" evidence="1">
    <location>
        <begin position="82"/>
        <end position="102"/>
    </location>
</feature>
<dbReference type="Proteomes" id="UP001054837">
    <property type="component" value="Unassembled WGS sequence"/>
</dbReference>
<dbReference type="Gene3D" id="1.20.120.1630">
    <property type="match status" value="1"/>
</dbReference>
<feature type="transmembrane region" description="Helical" evidence="1">
    <location>
        <begin position="175"/>
        <end position="196"/>
    </location>
</feature>
<proteinExistence type="predicted"/>
<reference evidence="2 3" key="1">
    <citation type="submission" date="2021-06" db="EMBL/GenBank/DDBJ databases">
        <title>Caerostris darwini draft genome.</title>
        <authorList>
            <person name="Kono N."/>
            <person name="Arakawa K."/>
        </authorList>
    </citation>
    <scope>NUCLEOTIDE SEQUENCE [LARGE SCALE GENOMIC DNA]</scope>
</reference>
<evidence type="ECO:0008006" key="4">
    <source>
        <dbReference type="Google" id="ProtNLM"/>
    </source>
</evidence>
<dbReference type="PROSITE" id="PS50244">
    <property type="entry name" value="S5A_REDUCTASE"/>
    <property type="match status" value="1"/>
</dbReference>
<keyword evidence="1" id="KW-0812">Transmembrane</keyword>
<dbReference type="EMBL" id="BPLQ01000562">
    <property type="protein sequence ID" value="GIX72792.1"/>
    <property type="molecule type" value="Genomic_DNA"/>
</dbReference>
<organism evidence="2 3">
    <name type="scientific">Caerostris darwini</name>
    <dbReference type="NCBI Taxonomy" id="1538125"/>
    <lineage>
        <taxon>Eukaryota</taxon>
        <taxon>Metazoa</taxon>
        <taxon>Ecdysozoa</taxon>
        <taxon>Arthropoda</taxon>
        <taxon>Chelicerata</taxon>
        <taxon>Arachnida</taxon>
        <taxon>Araneae</taxon>
        <taxon>Araneomorphae</taxon>
        <taxon>Entelegynae</taxon>
        <taxon>Araneoidea</taxon>
        <taxon>Araneidae</taxon>
        <taxon>Caerostris</taxon>
    </lineage>
</organism>
<accession>A0AAV4MMN0</accession>
<evidence type="ECO:0000256" key="1">
    <source>
        <dbReference type="SAM" id="Phobius"/>
    </source>
</evidence>
<evidence type="ECO:0000313" key="3">
    <source>
        <dbReference type="Proteomes" id="UP001054837"/>
    </source>
</evidence>
<keyword evidence="1" id="KW-1133">Transmembrane helix</keyword>
<sequence>MLNLDEFFTSEPNQNIIRHFSRELYDESRFSPVSWEEPQFLENVMERPLNLCINKRILFSGQFPTLLSSIMAIVIFDEDHLLISAIITMAMQLVFFVIAATFQFDKVTDFAGGVNFIIIAILTFVLSQTYELRQIMVTTFVCIWGLRLSGFLFYRILQIGRDKRFDDRRSNVIRFAVFWTFQAVWVFTVSLPVIFINSPRKVAPNVNPPPMTVLDIVGTVMFVVGFLCESVSDIQKFQFKENSTTKDRWCDAGLWKYSRHPNYFGEILLWWGIFVLSTNALQGPEWLAILSPIFITLILLFLSGLPLLERSADERYRNIDDYRTYKLTTSPLIPLPKGVYFDIPRILKFVLFCEYPLYNYLDPSKAAPLPPDLPVPEAEVLCSSDFEDKAHKKYHACD</sequence>
<feature type="transmembrane region" description="Helical" evidence="1">
    <location>
        <begin position="135"/>
        <end position="154"/>
    </location>
</feature>
<protein>
    <recommendedName>
        <fullName evidence="4">Steroid 5-alpha reductase C-terminal domain-containing protein</fullName>
    </recommendedName>
</protein>
<dbReference type="AlphaFoldDB" id="A0AAV4MMN0"/>
<gene>
    <name evidence="2" type="ORF">CDAR_72151</name>
</gene>
<feature type="transmembrane region" description="Helical" evidence="1">
    <location>
        <begin position="57"/>
        <end position="76"/>
    </location>
</feature>
<keyword evidence="1" id="KW-0472">Membrane</keyword>
<feature type="transmembrane region" description="Helical" evidence="1">
    <location>
        <begin position="109"/>
        <end position="129"/>
    </location>
</feature>
<feature type="transmembrane region" description="Helical" evidence="1">
    <location>
        <begin position="263"/>
        <end position="281"/>
    </location>
</feature>
<dbReference type="PANTHER" id="PTHR32251">
    <property type="entry name" value="3-OXO-5-ALPHA-STEROID 4-DEHYDROGENASE"/>
    <property type="match status" value="1"/>
</dbReference>
<feature type="transmembrane region" description="Helical" evidence="1">
    <location>
        <begin position="287"/>
        <end position="308"/>
    </location>
</feature>
<keyword evidence="3" id="KW-1185">Reference proteome</keyword>
<dbReference type="Pfam" id="PF06966">
    <property type="entry name" value="DUF1295"/>
    <property type="match status" value="1"/>
</dbReference>